<dbReference type="Proteomes" id="UP000184671">
    <property type="component" value="Unassembled WGS sequence"/>
</dbReference>
<sequence>MLSTGRTKILPSAGLAGTAVRPADTDDPVDIGIPDDHLDLHLRDEFRVIPGLKAGVFSLRPFNPAR</sequence>
<dbReference type="EMBL" id="FMID01000023">
    <property type="protein sequence ID" value="SCL75008.1"/>
    <property type="molecule type" value="Genomic_DNA"/>
</dbReference>
<evidence type="ECO:0000313" key="1">
    <source>
        <dbReference type="EMBL" id="SCL75008.1"/>
    </source>
</evidence>
<dbReference type="RefSeq" id="WP_074369295.1">
    <property type="nucleotide sequence ID" value="NZ_FMID01000023.1"/>
</dbReference>
<reference evidence="1 2" key="1">
    <citation type="submission" date="2016-08" db="EMBL/GenBank/DDBJ databases">
        <authorList>
            <person name="Seilhamer J.J."/>
        </authorList>
    </citation>
    <scope>NUCLEOTIDE SEQUENCE [LARGE SCALE GENOMIC DNA]</scope>
    <source>
        <strain evidence="1">L21-II-0</strain>
    </source>
</reference>
<proteinExistence type="predicted"/>
<accession>A0A1M4MJL5</accession>
<dbReference type="AlphaFoldDB" id="A0A1M4MJL5"/>
<gene>
    <name evidence="1" type="ORF">L21_0896</name>
</gene>
<name>A0A1M4MJL5_9EURY</name>
<organism evidence="1 2">
    <name type="scientific">Methanoculleus chikugoensis</name>
    <dbReference type="NCBI Taxonomy" id="118126"/>
    <lineage>
        <taxon>Archaea</taxon>
        <taxon>Methanobacteriati</taxon>
        <taxon>Methanobacteriota</taxon>
        <taxon>Stenosarchaea group</taxon>
        <taxon>Methanomicrobia</taxon>
        <taxon>Methanomicrobiales</taxon>
        <taxon>Methanomicrobiaceae</taxon>
        <taxon>Methanoculleus</taxon>
    </lineage>
</organism>
<evidence type="ECO:0000313" key="2">
    <source>
        <dbReference type="Proteomes" id="UP000184671"/>
    </source>
</evidence>
<protein>
    <submittedName>
        <fullName evidence="1">Uncharacterized protein</fullName>
    </submittedName>
</protein>